<gene>
    <name evidence="1" type="ORF">R5R35_006934</name>
</gene>
<organism evidence="1 2">
    <name type="scientific">Gryllus longicercus</name>
    <dbReference type="NCBI Taxonomy" id="2509291"/>
    <lineage>
        <taxon>Eukaryota</taxon>
        <taxon>Metazoa</taxon>
        <taxon>Ecdysozoa</taxon>
        <taxon>Arthropoda</taxon>
        <taxon>Hexapoda</taxon>
        <taxon>Insecta</taxon>
        <taxon>Pterygota</taxon>
        <taxon>Neoptera</taxon>
        <taxon>Polyneoptera</taxon>
        <taxon>Orthoptera</taxon>
        <taxon>Ensifera</taxon>
        <taxon>Gryllidea</taxon>
        <taxon>Grylloidea</taxon>
        <taxon>Gryllidae</taxon>
        <taxon>Gryllinae</taxon>
        <taxon>Gryllus</taxon>
    </lineage>
</organism>
<accession>A0AAN9VP61</accession>
<name>A0AAN9VP61_9ORTH</name>
<dbReference type="Proteomes" id="UP001378592">
    <property type="component" value="Unassembled WGS sequence"/>
</dbReference>
<proteinExistence type="predicted"/>
<comment type="caution">
    <text evidence="1">The sequence shown here is derived from an EMBL/GenBank/DDBJ whole genome shotgun (WGS) entry which is preliminary data.</text>
</comment>
<evidence type="ECO:0000313" key="2">
    <source>
        <dbReference type="Proteomes" id="UP001378592"/>
    </source>
</evidence>
<dbReference type="EMBL" id="JAZDUA010000351">
    <property type="protein sequence ID" value="KAK7794037.1"/>
    <property type="molecule type" value="Genomic_DNA"/>
</dbReference>
<keyword evidence="2" id="KW-1185">Reference proteome</keyword>
<dbReference type="AlphaFoldDB" id="A0AAN9VP61"/>
<evidence type="ECO:0000313" key="1">
    <source>
        <dbReference type="EMBL" id="KAK7794037.1"/>
    </source>
</evidence>
<protein>
    <submittedName>
        <fullName evidence="1">Uncharacterized protein</fullName>
    </submittedName>
</protein>
<reference evidence="1 2" key="1">
    <citation type="submission" date="2024-03" db="EMBL/GenBank/DDBJ databases">
        <title>The genome assembly and annotation of the cricket Gryllus longicercus Weissman &amp; Gray.</title>
        <authorList>
            <person name="Szrajer S."/>
            <person name="Gray D."/>
            <person name="Ylla G."/>
        </authorList>
    </citation>
    <scope>NUCLEOTIDE SEQUENCE [LARGE SCALE GENOMIC DNA]</scope>
    <source>
        <strain evidence="1">DAG 2021-001</strain>
        <tissue evidence="1">Whole body minus gut</tissue>
    </source>
</reference>
<sequence length="96" mass="9935">MGVIDPCTQAAFQTENGSSVVEHAATASAADAYSSLVKDPCTTGQVQEAILGNESVPSVCDPLPEMVSEACILGPTSLTPSGFKLMFALRSQNSEK</sequence>